<evidence type="ECO:0000256" key="1">
    <source>
        <dbReference type="SAM" id="MobiDB-lite"/>
    </source>
</evidence>
<evidence type="ECO:0000313" key="4">
    <source>
        <dbReference type="Proteomes" id="UP000295345"/>
    </source>
</evidence>
<dbReference type="Gene3D" id="1.10.101.10">
    <property type="entry name" value="PGBD-like superfamily/PGBD"/>
    <property type="match status" value="1"/>
</dbReference>
<accession>A0A4R4S7Y9</accession>
<keyword evidence="4" id="KW-1185">Reference proteome</keyword>
<comment type="caution">
    <text evidence="3">The sequence shown here is derived from an EMBL/GenBank/DDBJ whole genome shotgun (WGS) entry which is preliminary data.</text>
</comment>
<feature type="region of interest" description="Disordered" evidence="1">
    <location>
        <begin position="1"/>
        <end position="63"/>
    </location>
</feature>
<feature type="compositionally biased region" description="Acidic residues" evidence="1">
    <location>
        <begin position="22"/>
        <end position="52"/>
    </location>
</feature>
<sequence>PDPDPTNPTEPSDPGTGGPPTEDPEDPDDPPTGEPPDPDDPGDPGGPGEEEPPPVLQMGDSGPEVVKLQQRLLQLNWVYVGEAHGVYDQATKDAVERFQSAYGVQEDSPGVYGAATRKMLEAHTTEP</sequence>
<protein>
    <submittedName>
        <fullName evidence="3">Peptidoglycan-binding protein</fullName>
    </submittedName>
</protein>
<organism evidence="3 4">
    <name type="scientific">Streptomyces hainanensis</name>
    <dbReference type="NCBI Taxonomy" id="402648"/>
    <lineage>
        <taxon>Bacteria</taxon>
        <taxon>Bacillati</taxon>
        <taxon>Actinomycetota</taxon>
        <taxon>Actinomycetes</taxon>
        <taxon>Kitasatosporales</taxon>
        <taxon>Streptomycetaceae</taxon>
        <taxon>Streptomyces</taxon>
    </lineage>
</organism>
<dbReference type="EMBL" id="SMKI01000947">
    <property type="protein sequence ID" value="TDC58951.1"/>
    <property type="molecule type" value="Genomic_DNA"/>
</dbReference>
<dbReference type="AlphaFoldDB" id="A0A4R4S7Y9"/>
<dbReference type="SUPFAM" id="SSF47090">
    <property type="entry name" value="PGBD-like"/>
    <property type="match status" value="1"/>
</dbReference>
<dbReference type="Proteomes" id="UP000295345">
    <property type="component" value="Unassembled WGS sequence"/>
</dbReference>
<evidence type="ECO:0000259" key="2">
    <source>
        <dbReference type="Pfam" id="PF01471"/>
    </source>
</evidence>
<dbReference type="InterPro" id="IPR036365">
    <property type="entry name" value="PGBD-like_sf"/>
</dbReference>
<feature type="domain" description="Peptidoglycan binding-like" evidence="2">
    <location>
        <begin position="61"/>
        <end position="120"/>
    </location>
</feature>
<proteinExistence type="predicted"/>
<dbReference type="InterPro" id="IPR036366">
    <property type="entry name" value="PGBDSf"/>
</dbReference>
<dbReference type="RefSeq" id="WP_132822468.1">
    <property type="nucleotide sequence ID" value="NZ_SMKI01000947.1"/>
</dbReference>
<evidence type="ECO:0000313" key="3">
    <source>
        <dbReference type="EMBL" id="TDC58951.1"/>
    </source>
</evidence>
<gene>
    <name evidence="3" type="ORF">E1283_36900</name>
</gene>
<dbReference type="Pfam" id="PF01471">
    <property type="entry name" value="PG_binding_1"/>
    <property type="match status" value="1"/>
</dbReference>
<dbReference type="InterPro" id="IPR002477">
    <property type="entry name" value="Peptidoglycan-bd-like"/>
</dbReference>
<reference evidence="3 4" key="1">
    <citation type="submission" date="2019-03" db="EMBL/GenBank/DDBJ databases">
        <title>Draft genome sequences of novel Actinobacteria.</title>
        <authorList>
            <person name="Sahin N."/>
            <person name="Ay H."/>
            <person name="Saygin H."/>
        </authorList>
    </citation>
    <scope>NUCLEOTIDE SEQUENCE [LARGE SCALE GENOMIC DNA]</scope>
    <source>
        <strain evidence="3 4">DSM 41900</strain>
    </source>
</reference>
<name>A0A4R4S7Y9_9ACTN</name>
<feature type="non-terminal residue" evidence="3">
    <location>
        <position position="1"/>
    </location>
</feature>
<dbReference type="OrthoDB" id="4226197at2"/>